<sequence>MTEDSINPANDVALRRIHDAEPVLTAVVRASDALGLGDRELGHAGPPFKSPAAIPWLVLSALSGAVVHEGWADDTERAREMILAGAIRLRANHDLGTVSPMAGVVRPSQMVMRVENRNGSGVTYATLAEAGRQAMRFGVYNAQVAAGLRWLDDTLAPALAAALPVDGLPVLPLIADGVALGDDVHQRNIGGMMALIRALPSLQNEYRSWLFANPQHFLNYAMAAVKLALDQAEGVAGSSLVTAITRNGVECGIRVAGTGRRWFTAPASIPAGGWFEPFGAEDAQADLGDSAIVEAYGLGGAIAHASPEIARAMERSWSEATQAGQAMRGLYIAANPVIAPALCGAAGVGLGLDAARVVQEGLPIRIHTGIGHKDGQSGWIGVGVAEAPVACFSEAVRALGEMR</sequence>
<dbReference type="Proteomes" id="UP000664122">
    <property type="component" value="Unassembled WGS sequence"/>
</dbReference>
<dbReference type="Gene3D" id="3.90.1700.10">
    <property type="entry name" value="v583 domain like"/>
    <property type="match status" value="1"/>
</dbReference>
<protein>
    <submittedName>
        <fullName evidence="1">DUF1116 domain-containing protein</fullName>
    </submittedName>
</protein>
<accession>A0A939FX81</accession>
<evidence type="ECO:0000313" key="2">
    <source>
        <dbReference type="Proteomes" id="UP000664122"/>
    </source>
</evidence>
<dbReference type="RefSeq" id="WP_207257324.1">
    <property type="nucleotide sequence ID" value="NZ_JAFMPP010000005.1"/>
</dbReference>
<dbReference type="Gene3D" id="1.10.10.660">
    <property type="entry name" value="conserved protein of unknown function from Enterococcus faecalis V583"/>
    <property type="match status" value="1"/>
</dbReference>
<dbReference type="Gene3D" id="3.90.1710.10">
    <property type="entry name" value="Enterococcus faecalis V583 domain"/>
    <property type="match status" value="1"/>
</dbReference>
<name>A0A939FX81_9HYPH</name>
<dbReference type="EMBL" id="JAFMPP010000005">
    <property type="protein sequence ID" value="MBO0662544.1"/>
    <property type="molecule type" value="Genomic_DNA"/>
</dbReference>
<dbReference type="Pfam" id="PF06545">
    <property type="entry name" value="AllG"/>
    <property type="match status" value="1"/>
</dbReference>
<dbReference type="InterPro" id="IPR024033">
    <property type="entry name" value="OXTCase_su_AllG_h-dom"/>
</dbReference>
<reference evidence="1" key="1">
    <citation type="submission" date="2021-03" db="EMBL/GenBank/DDBJ databases">
        <title>Whole genome sequence of Jiella sp. CQZ9-1.</title>
        <authorList>
            <person name="Tuo L."/>
        </authorList>
    </citation>
    <scope>NUCLEOTIDE SEQUENCE</scope>
    <source>
        <strain evidence="1">CQZ9-1</strain>
    </source>
</reference>
<comment type="caution">
    <text evidence="1">The sequence shown here is derived from an EMBL/GenBank/DDBJ whole genome shotgun (WGS) entry which is preliminary data.</text>
</comment>
<gene>
    <name evidence="1" type="ORF">J1C48_08150</name>
</gene>
<proteinExistence type="predicted"/>
<dbReference type="AlphaFoldDB" id="A0A939FX81"/>
<dbReference type="InterPro" id="IPR009499">
    <property type="entry name" value="AllG-like"/>
</dbReference>
<organism evidence="1 2">
    <name type="scientific">Jiella flava</name>
    <dbReference type="NCBI Taxonomy" id="2816857"/>
    <lineage>
        <taxon>Bacteria</taxon>
        <taxon>Pseudomonadati</taxon>
        <taxon>Pseudomonadota</taxon>
        <taxon>Alphaproteobacteria</taxon>
        <taxon>Hyphomicrobiales</taxon>
        <taxon>Aurantimonadaceae</taxon>
        <taxon>Jiella</taxon>
    </lineage>
</organism>
<keyword evidence="2" id="KW-1185">Reference proteome</keyword>
<evidence type="ECO:0000313" key="1">
    <source>
        <dbReference type="EMBL" id="MBO0662544.1"/>
    </source>
</evidence>